<proteinExistence type="predicted"/>
<comment type="caution">
    <text evidence="2">The sequence shown here is derived from an EMBL/GenBank/DDBJ whole genome shotgun (WGS) entry which is preliminary data.</text>
</comment>
<evidence type="ECO:0000313" key="3">
    <source>
        <dbReference type="Proteomes" id="UP000451233"/>
    </source>
</evidence>
<evidence type="ECO:0000256" key="1">
    <source>
        <dbReference type="SAM" id="Phobius"/>
    </source>
</evidence>
<organism evidence="2 3">
    <name type="scientific">Hufsiella ginkgonis</name>
    <dbReference type="NCBI Taxonomy" id="2695274"/>
    <lineage>
        <taxon>Bacteria</taxon>
        <taxon>Pseudomonadati</taxon>
        <taxon>Bacteroidota</taxon>
        <taxon>Sphingobacteriia</taxon>
        <taxon>Sphingobacteriales</taxon>
        <taxon>Sphingobacteriaceae</taxon>
        <taxon>Hufsiella</taxon>
    </lineage>
</organism>
<keyword evidence="1" id="KW-0812">Transmembrane</keyword>
<name>A0A7K1Y0M1_9SPHI</name>
<gene>
    <name evidence="2" type="ORF">GS398_15730</name>
</gene>
<dbReference type="RefSeq" id="WP_160907727.1">
    <property type="nucleotide sequence ID" value="NZ_WVHS01000003.1"/>
</dbReference>
<dbReference type="EMBL" id="WVHS01000003">
    <property type="protein sequence ID" value="MXV16752.1"/>
    <property type="molecule type" value="Genomic_DNA"/>
</dbReference>
<feature type="transmembrane region" description="Helical" evidence="1">
    <location>
        <begin position="17"/>
        <end position="37"/>
    </location>
</feature>
<reference evidence="2 3" key="1">
    <citation type="submission" date="2019-11" db="EMBL/GenBank/DDBJ databases">
        <title>Pedobacter sp. HMF7056 Genome sequencing and assembly.</title>
        <authorList>
            <person name="Kang H."/>
            <person name="Kim H."/>
            <person name="Joh K."/>
        </authorList>
    </citation>
    <scope>NUCLEOTIDE SEQUENCE [LARGE SCALE GENOMIC DNA]</scope>
    <source>
        <strain evidence="2 3">HMF7056</strain>
    </source>
</reference>
<evidence type="ECO:0000313" key="2">
    <source>
        <dbReference type="EMBL" id="MXV16752.1"/>
    </source>
</evidence>
<protein>
    <submittedName>
        <fullName evidence="2">Uncharacterized protein</fullName>
    </submittedName>
</protein>
<sequence length="50" mass="5566">MKLNKAGERVSRELGFWLRWLVTTAVLVPCGIAVLLFRGGNYLLSAIFGK</sequence>
<keyword evidence="1" id="KW-0472">Membrane</keyword>
<dbReference type="AlphaFoldDB" id="A0A7K1Y0M1"/>
<dbReference type="Proteomes" id="UP000451233">
    <property type="component" value="Unassembled WGS sequence"/>
</dbReference>
<accession>A0A7K1Y0M1</accession>
<keyword evidence="3" id="KW-1185">Reference proteome</keyword>
<keyword evidence="1" id="KW-1133">Transmembrane helix</keyword>